<organism evidence="1">
    <name type="scientific">Guillardia theta (strain CCMP2712)</name>
    <name type="common">Cryptophyte</name>
    <dbReference type="NCBI Taxonomy" id="905079"/>
    <lineage>
        <taxon>Eukaryota</taxon>
        <taxon>Cryptophyceae</taxon>
        <taxon>Pyrenomonadales</taxon>
        <taxon>Geminigeraceae</taxon>
        <taxon>Guillardia</taxon>
    </lineage>
</organism>
<proteinExistence type="predicted"/>
<dbReference type="KEGG" id="gtt:GUITHDRAFT_147745"/>
<dbReference type="EMBL" id="JH993133">
    <property type="protein sequence ID" value="EKX33678.1"/>
    <property type="molecule type" value="Genomic_DNA"/>
</dbReference>
<dbReference type="HOGENOM" id="CLU_1017214_0_0_1"/>
<accession>L1IBR4</accession>
<reference evidence="1 3" key="1">
    <citation type="journal article" date="2012" name="Nature">
        <title>Algal genomes reveal evolutionary mosaicism and the fate of nucleomorphs.</title>
        <authorList>
            <consortium name="DOE Joint Genome Institute"/>
            <person name="Curtis B.A."/>
            <person name="Tanifuji G."/>
            <person name="Burki F."/>
            <person name="Gruber A."/>
            <person name="Irimia M."/>
            <person name="Maruyama S."/>
            <person name="Arias M.C."/>
            <person name="Ball S.G."/>
            <person name="Gile G.H."/>
            <person name="Hirakawa Y."/>
            <person name="Hopkins J.F."/>
            <person name="Kuo A."/>
            <person name="Rensing S.A."/>
            <person name="Schmutz J."/>
            <person name="Symeonidi A."/>
            <person name="Elias M."/>
            <person name="Eveleigh R.J."/>
            <person name="Herman E.K."/>
            <person name="Klute M.J."/>
            <person name="Nakayama T."/>
            <person name="Obornik M."/>
            <person name="Reyes-Prieto A."/>
            <person name="Armbrust E.V."/>
            <person name="Aves S.J."/>
            <person name="Beiko R.G."/>
            <person name="Coutinho P."/>
            <person name="Dacks J.B."/>
            <person name="Durnford D.G."/>
            <person name="Fast N.M."/>
            <person name="Green B.R."/>
            <person name="Grisdale C.J."/>
            <person name="Hempel F."/>
            <person name="Henrissat B."/>
            <person name="Hoppner M.P."/>
            <person name="Ishida K."/>
            <person name="Kim E."/>
            <person name="Koreny L."/>
            <person name="Kroth P.G."/>
            <person name="Liu Y."/>
            <person name="Malik S.B."/>
            <person name="Maier U.G."/>
            <person name="McRose D."/>
            <person name="Mock T."/>
            <person name="Neilson J.A."/>
            <person name="Onodera N.T."/>
            <person name="Poole A.M."/>
            <person name="Pritham E.J."/>
            <person name="Richards T.A."/>
            <person name="Rocap G."/>
            <person name="Roy S.W."/>
            <person name="Sarai C."/>
            <person name="Schaack S."/>
            <person name="Shirato S."/>
            <person name="Slamovits C.H."/>
            <person name="Spencer D.F."/>
            <person name="Suzuki S."/>
            <person name="Worden A.Z."/>
            <person name="Zauner S."/>
            <person name="Barry K."/>
            <person name="Bell C."/>
            <person name="Bharti A.K."/>
            <person name="Crow J.A."/>
            <person name="Grimwood J."/>
            <person name="Kramer R."/>
            <person name="Lindquist E."/>
            <person name="Lucas S."/>
            <person name="Salamov A."/>
            <person name="McFadden G.I."/>
            <person name="Lane C.E."/>
            <person name="Keeling P.J."/>
            <person name="Gray M.W."/>
            <person name="Grigoriev I.V."/>
            <person name="Archibald J.M."/>
        </authorList>
    </citation>
    <scope>NUCLEOTIDE SEQUENCE</scope>
    <source>
        <strain evidence="1 3">CCMP2712</strain>
    </source>
</reference>
<reference evidence="2" key="3">
    <citation type="submission" date="2015-06" db="UniProtKB">
        <authorList>
            <consortium name="EnsemblProtists"/>
        </authorList>
    </citation>
    <scope>IDENTIFICATION</scope>
</reference>
<gene>
    <name evidence="1" type="ORF">GUITHDRAFT_147745</name>
</gene>
<dbReference type="AlphaFoldDB" id="L1IBR4"/>
<dbReference type="EnsemblProtists" id="EKX33678">
    <property type="protein sequence ID" value="EKX33678"/>
    <property type="gene ID" value="GUITHDRAFT_147745"/>
</dbReference>
<evidence type="ECO:0000313" key="2">
    <source>
        <dbReference type="EnsemblProtists" id="EKX33678"/>
    </source>
</evidence>
<sequence>MDVLHLRFYEETSLSNRNEGKQVCNETVELSGIMLSLLCLNSALGECLQISQIEMLWQKRRTTIVTSKFHGGERVLHFEGQSEQQPADQRGARLDSYSFCQGAHPYQLVCLHHSRANTFMLQTLEGKSSCTCKEDPGRCLPALSSAGKECVAMIRDSGLSLQSNCTLVATHVGGLSPEEPAEDGITAMHCSTLVIRYSTLRGIGASKRNAAQFFAPAQVEHLAEVIARDPPPINDGSQACAEISLSPSDAPHKEVTTLQIVHRGKDQDSKVARA</sequence>
<dbReference type="RefSeq" id="XP_005820658.1">
    <property type="nucleotide sequence ID" value="XM_005820601.1"/>
</dbReference>
<protein>
    <submittedName>
        <fullName evidence="1 2">Uncharacterized protein</fullName>
    </submittedName>
</protein>
<evidence type="ECO:0000313" key="3">
    <source>
        <dbReference type="Proteomes" id="UP000011087"/>
    </source>
</evidence>
<evidence type="ECO:0000313" key="1">
    <source>
        <dbReference type="EMBL" id="EKX33678.1"/>
    </source>
</evidence>
<reference evidence="3" key="2">
    <citation type="submission" date="2012-11" db="EMBL/GenBank/DDBJ databases">
        <authorList>
            <person name="Kuo A."/>
            <person name="Curtis B.A."/>
            <person name="Tanifuji G."/>
            <person name="Burki F."/>
            <person name="Gruber A."/>
            <person name="Irimia M."/>
            <person name="Maruyama S."/>
            <person name="Arias M.C."/>
            <person name="Ball S.G."/>
            <person name="Gile G.H."/>
            <person name="Hirakawa Y."/>
            <person name="Hopkins J.F."/>
            <person name="Rensing S.A."/>
            <person name="Schmutz J."/>
            <person name="Symeonidi A."/>
            <person name="Elias M."/>
            <person name="Eveleigh R.J."/>
            <person name="Herman E.K."/>
            <person name="Klute M.J."/>
            <person name="Nakayama T."/>
            <person name="Obornik M."/>
            <person name="Reyes-Prieto A."/>
            <person name="Armbrust E.V."/>
            <person name="Aves S.J."/>
            <person name="Beiko R.G."/>
            <person name="Coutinho P."/>
            <person name="Dacks J.B."/>
            <person name="Durnford D.G."/>
            <person name="Fast N.M."/>
            <person name="Green B.R."/>
            <person name="Grisdale C."/>
            <person name="Hempe F."/>
            <person name="Henrissat B."/>
            <person name="Hoppner M.P."/>
            <person name="Ishida K.-I."/>
            <person name="Kim E."/>
            <person name="Koreny L."/>
            <person name="Kroth P.G."/>
            <person name="Liu Y."/>
            <person name="Malik S.-B."/>
            <person name="Maier U.G."/>
            <person name="McRose D."/>
            <person name="Mock T."/>
            <person name="Neilson J.A."/>
            <person name="Onodera N.T."/>
            <person name="Poole A.M."/>
            <person name="Pritham E.J."/>
            <person name="Richards T.A."/>
            <person name="Rocap G."/>
            <person name="Roy S.W."/>
            <person name="Sarai C."/>
            <person name="Schaack S."/>
            <person name="Shirato S."/>
            <person name="Slamovits C.H."/>
            <person name="Spencer D.F."/>
            <person name="Suzuki S."/>
            <person name="Worden A.Z."/>
            <person name="Zauner S."/>
            <person name="Barry K."/>
            <person name="Bell C."/>
            <person name="Bharti A.K."/>
            <person name="Crow J.A."/>
            <person name="Grimwood J."/>
            <person name="Kramer R."/>
            <person name="Lindquist E."/>
            <person name="Lucas S."/>
            <person name="Salamov A."/>
            <person name="McFadden G.I."/>
            <person name="Lane C.E."/>
            <person name="Keeling P.J."/>
            <person name="Gray M.W."/>
            <person name="Grigoriev I.V."/>
            <person name="Archibald J.M."/>
        </authorList>
    </citation>
    <scope>NUCLEOTIDE SEQUENCE</scope>
    <source>
        <strain evidence="3">CCMP2712</strain>
    </source>
</reference>
<dbReference type="GeneID" id="17290417"/>
<name>L1IBR4_GUITC</name>
<dbReference type="Proteomes" id="UP000011087">
    <property type="component" value="Unassembled WGS sequence"/>
</dbReference>
<dbReference type="PaxDb" id="55529-EKX33678"/>
<keyword evidence="3" id="KW-1185">Reference proteome</keyword>